<evidence type="ECO:0000256" key="7">
    <source>
        <dbReference type="RuleBase" id="RU366067"/>
    </source>
</evidence>
<gene>
    <name evidence="10" type="ORF">DW228_17730</name>
    <name evidence="9" type="ORF">EC80_004845</name>
    <name evidence="8" type="ORF">O1433_20495</name>
</gene>
<dbReference type="Pfam" id="PF10459">
    <property type="entry name" value="Peptidase_S46"/>
    <property type="match status" value="1"/>
</dbReference>
<dbReference type="InterPro" id="IPR043504">
    <property type="entry name" value="Peptidase_S1_PA_chymotrypsin"/>
</dbReference>
<evidence type="ECO:0000256" key="6">
    <source>
        <dbReference type="ARBA" id="ARBA00022825"/>
    </source>
</evidence>
<evidence type="ECO:0000256" key="2">
    <source>
        <dbReference type="ARBA" id="ARBA00022438"/>
    </source>
</evidence>
<dbReference type="RefSeq" id="WP_005812328.1">
    <property type="nucleotide sequence ID" value="NZ_CAXSXC010000010.1"/>
</dbReference>
<evidence type="ECO:0000313" key="8">
    <source>
        <dbReference type="EMBL" id="MCZ2689878.1"/>
    </source>
</evidence>
<reference evidence="8" key="4">
    <citation type="submission" date="2022-12" db="EMBL/GenBank/DDBJ databases">
        <title>Development of a Multilocus Sequence Typing Scheme for Bacteroides fragilis Based on Whole Genome Sequencing Data and Clinical Application.</title>
        <authorList>
            <person name="Nielsen F.D."/>
            <person name="Justesen U.S."/>
        </authorList>
    </citation>
    <scope>NUCLEOTIDE SEQUENCE</scope>
    <source>
        <strain evidence="8">BF_AM_ODE_DK_2015_4</strain>
    </source>
</reference>
<dbReference type="InterPro" id="IPR019500">
    <property type="entry name" value="Pep_S46"/>
</dbReference>
<reference evidence="9 11" key="3">
    <citation type="submission" date="2019-03" db="EMBL/GenBank/DDBJ databases">
        <title>Complete genome assembly of MDR B. fragilis.</title>
        <authorList>
            <person name="Sydenham T.V."/>
            <person name="Hasman H."/>
            <person name="Justesen U.S."/>
        </authorList>
    </citation>
    <scope>NUCLEOTIDE SEQUENCE [LARGE SCALE GENOMIC DNA]</scope>
    <source>
        <strain evidence="9 11">DCMSKEJBY0001B</strain>
    </source>
</reference>
<keyword evidence="2 7" id="KW-0031">Aminopeptidase</keyword>
<dbReference type="OrthoDB" id="9805367at2"/>
<keyword evidence="4" id="KW-0732">Signal</keyword>
<dbReference type="EMBL" id="CP036546">
    <property type="protein sequence ID" value="QCQ44217.1"/>
    <property type="molecule type" value="Genomic_DNA"/>
</dbReference>
<dbReference type="SUPFAM" id="SSF50494">
    <property type="entry name" value="Trypsin-like serine proteases"/>
    <property type="match status" value="1"/>
</dbReference>
<dbReference type="GO" id="GO:0006508">
    <property type="term" value="P:proteolysis"/>
    <property type="evidence" value="ECO:0007669"/>
    <property type="project" value="UniProtKB-KW"/>
</dbReference>
<dbReference type="Proteomes" id="UP000036847">
    <property type="component" value="Chromosome"/>
</dbReference>
<evidence type="ECO:0000256" key="4">
    <source>
        <dbReference type="ARBA" id="ARBA00022729"/>
    </source>
</evidence>
<evidence type="ECO:0000256" key="3">
    <source>
        <dbReference type="ARBA" id="ARBA00022670"/>
    </source>
</evidence>
<dbReference type="Proteomes" id="UP001079672">
    <property type="component" value="Unassembled WGS sequence"/>
</dbReference>
<comment type="function">
    <text evidence="7">Catalyzes the removal of dipeptides from the N-terminus of oligopeptides.</text>
</comment>
<dbReference type="EMBL" id="QRJE01000030">
    <property type="protein sequence ID" value="RHH08273.1"/>
    <property type="molecule type" value="Genomic_DNA"/>
</dbReference>
<reference evidence="10" key="2">
    <citation type="submission" date="2018-08" db="EMBL/GenBank/DDBJ databases">
        <title>A genome reference for cultivated species of the human gut microbiota.</title>
        <authorList>
            <person name="Zou Y."/>
            <person name="Xue W."/>
            <person name="Luo G."/>
        </authorList>
    </citation>
    <scope>NUCLEOTIDE SEQUENCE [LARGE SCALE GENOMIC DNA]</scope>
    <source>
        <strain evidence="10">AM18-6</strain>
    </source>
</reference>
<dbReference type="AlphaFoldDB" id="A0A0I9TU07"/>
<comment type="similarity">
    <text evidence="1 7">Belongs to the peptidase S46 family.</text>
</comment>
<evidence type="ECO:0000256" key="1">
    <source>
        <dbReference type="ARBA" id="ARBA00010491"/>
    </source>
</evidence>
<accession>A0A0I9TU07</accession>
<evidence type="ECO:0000313" key="11">
    <source>
        <dbReference type="Proteomes" id="UP000036847"/>
    </source>
</evidence>
<dbReference type="GO" id="GO:0043171">
    <property type="term" value="P:peptide catabolic process"/>
    <property type="evidence" value="ECO:0007669"/>
    <property type="project" value="UniProtKB-UniRule"/>
</dbReference>
<dbReference type="EC" id="3.4.14.-" evidence="7"/>
<keyword evidence="6 7" id="KW-0720">Serine protease</keyword>
<evidence type="ECO:0000256" key="5">
    <source>
        <dbReference type="ARBA" id="ARBA00022801"/>
    </source>
</evidence>
<dbReference type="Gene3D" id="2.40.10.10">
    <property type="entry name" value="Trypsin-like serine proteases"/>
    <property type="match status" value="1"/>
</dbReference>
<keyword evidence="5 7" id="KW-0378">Hydrolase</keyword>
<sequence length="728" mass="83356">MNRNKVINSFCSRKRWGEVLCLVLLFLYPASLHADEGMWMLGNLNKETRKAMKELGLQMPADRLYSTKRPSLKDAVVSFGGFCSGVVVSEDGLVFTNHHCGFSSIQQHSSVDHDYLKDGFVAHSREEELPNPELYVRFLLRTEDVTRRVLKATTPGMTEAERGLAIDSMMILIGDEVSKKDSTLVGIVDAYYGGNEFWLSVYRDFNDVRLVFAPPSSIGKFGWDTDNWMWPRHTGDFCVFRIYADKENRPADYSPDNVPYHPEYVAPITLDGYKEGSFCMTLGYPGSTERYLSSFGIEEMMNGMNQAMIDVRGVKQAIWKREMDRRDSIRIKYASKYDESSNYWKNSIGTNKAIRKLKVLDKKRQAEDALRKWIQKTPSEREKLLHLMSSLELNYKDRKEVNRAMAYFGESFINGPELVQFALTILNFDFEAEQKQVVAQLQKLLDKYANYDVTIDKEVFVAMLKEYRSKVDRAYLPDLYQTIDTLYGGNEQMYVDSLYAHSEITSPRGLKRFLERDTTFHMVDDPAVSLGIDLIVKFFDMRSQMAEASDNIEKDEREFNAAMRRMYADRNFYPDANSTMRLSFGTIGSYSPYDGADYDYYTTVKGIFEKVKEHSGDPDFAVQPEVLSLLASGDFGRYADEKGDMNVCFISNNDITGGNSGSAMFNGNGELLGLAFDGNWEAMSSDIVFEPEVQRCIGVDVRYMLFIIEKFGKASQLIQELKIEDRKK</sequence>
<proteinExistence type="inferred from homology"/>
<evidence type="ECO:0000313" key="9">
    <source>
        <dbReference type="EMBL" id="QCQ44217.1"/>
    </source>
</evidence>
<evidence type="ECO:0000313" key="10">
    <source>
        <dbReference type="EMBL" id="RHH08273.1"/>
    </source>
</evidence>
<dbReference type="PANTHER" id="PTHR38469:SF1">
    <property type="entry name" value="PERIPLASMIC PEPTIDASE SUBFAMILY S1B"/>
    <property type="match status" value="1"/>
</dbReference>
<dbReference type="GO" id="GO:0008239">
    <property type="term" value="F:dipeptidyl-peptidase activity"/>
    <property type="evidence" value="ECO:0007669"/>
    <property type="project" value="UniProtKB-UniRule"/>
</dbReference>
<dbReference type="InterPro" id="IPR009003">
    <property type="entry name" value="Peptidase_S1_PA"/>
</dbReference>
<dbReference type="EMBL" id="JAPTZU010000018">
    <property type="protein sequence ID" value="MCZ2689878.1"/>
    <property type="molecule type" value="Genomic_DNA"/>
</dbReference>
<organism evidence="10">
    <name type="scientific">Bacteroides fragilis</name>
    <dbReference type="NCBI Taxonomy" id="817"/>
    <lineage>
        <taxon>Bacteria</taxon>
        <taxon>Pseudomonadati</taxon>
        <taxon>Bacteroidota</taxon>
        <taxon>Bacteroidia</taxon>
        <taxon>Bacteroidales</taxon>
        <taxon>Bacteroidaceae</taxon>
        <taxon>Bacteroides</taxon>
    </lineage>
</organism>
<keyword evidence="3 7" id="KW-0645">Protease</keyword>
<dbReference type="PANTHER" id="PTHR38469">
    <property type="entry name" value="PERIPLASMIC PEPTIDASE SUBFAMILY S1B"/>
    <property type="match status" value="1"/>
</dbReference>
<dbReference type="GO" id="GO:0070009">
    <property type="term" value="F:serine-type aminopeptidase activity"/>
    <property type="evidence" value="ECO:0007669"/>
    <property type="project" value="UniProtKB-UniRule"/>
</dbReference>
<protein>
    <recommendedName>
        <fullName evidence="7">Dipeptidyl-peptidase</fullName>
        <ecNumber evidence="7">3.4.14.-</ecNumber>
    </recommendedName>
</protein>
<name>A0A0I9TU07_BACFG</name>
<reference evidence="9" key="1">
    <citation type="book" date="2014" name="THE 24TH EUROPEAN CONGRESS OF CLINICAL MICROBIOLOGY AND INFECTIOUS DISEASES" publisher="ECCMID 2014" city="Barcelona, Spain">
        <title>Identification of resistance genes in three multidrug-resistant Bacteroides fragilis isolates by whole genome sequencing.</title>
        <editorList>
            <person name="Unknown"/>
            <person name="A."/>
        </editorList>
        <authorList>
            <person name="Sydenham T.V."/>
            <person name="Hasman H."/>
            <person name="Wang M."/>
            <person name="Soki J."/>
            <person name="Nagy E."/>
            <person name="Justesen U.S."/>
        </authorList>
    </citation>
    <scope>NUCLEOTIDE SEQUENCE</scope>
    <source>
        <strain evidence="9">DCMSKEJBY0001B</strain>
    </source>
</reference>
<dbReference type="Proteomes" id="UP000266644">
    <property type="component" value="Unassembled WGS sequence"/>
</dbReference>